<reference evidence="1" key="1">
    <citation type="submission" date="2018-05" db="EMBL/GenBank/DDBJ databases">
        <authorList>
            <person name="Lanie J.A."/>
            <person name="Ng W.-L."/>
            <person name="Kazmierczak K.M."/>
            <person name="Andrzejewski T.M."/>
            <person name="Davidsen T.M."/>
            <person name="Wayne K.J."/>
            <person name="Tettelin H."/>
            <person name="Glass J.I."/>
            <person name="Rusch D."/>
            <person name="Podicherti R."/>
            <person name="Tsui H.-C.T."/>
            <person name="Winkler M.E."/>
        </authorList>
    </citation>
    <scope>NUCLEOTIDE SEQUENCE</scope>
</reference>
<gene>
    <name evidence="1" type="ORF">METZ01_LOCUS133149</name>
</gene>
<accession>A0A381YTG5</accession>
<dbReference type="EMBL" id="UINC01019015">
    <property type="protein sequence ID" value="SVA80295.1"/>
    <property type="molecule type" value="Genomic_DNA"/>
</dbReference>
<organism evidence="1">
    <name type="scientific">marine metagenome</name>
    <dbReference type="NCBI Taxonomy" id="408172"/>
    <lineage>
        <taxon>unclassified sequences</taxon>
        <taxon>metagenomes</taxon>
        <taxon>ecological metagenomes</taxon>
    </lineage>
</organism>
<proteinExistence type="predicted"/>
<sequence length="32" mass="3761">MVAFIANYVSRLIKKQPLYETMADNYKKITNP</sequence>
<protein>
    <submittedName>
        <fullName evidence="1">Uncharacterized protein</fullName>
    </submittedName>
</protein>
<name>A0A381YTG5_9ZZZZ</name>
<evidence type="ECO:0000313" key="1">
    <source>
        <dbReference type="EMBL" id="SVA80295.1"/>
    </source>
</evidence>
<dbReference type="AlphaFoldDB" id="A0A381YTG5"/>